<gene>
    <name evidence="2" type="ORF">F4556_001692</name>
</gene>
<dbReference type="Gene3D" id="1.10.287.1060">
    <property type="entry name" value="ESAT-6-like"/>
    <property type="match status" value="1"/>
</dbReference>
<dbReference type="Pfam" id="PF06013">
    <property type="entry name" value="WXG100"/>
    <property type="match status" value="1"/>
</dbReference>
<keyword evidence="3" id="KW-1185">Reference proteome</keyword>
<accession>A0A7W7S9G6</accession>
<dbReference type="SUPFAM" id="SSF140453">
    <property type="entry name" value="EsxAB dimer-like"/>
    <property type="match status" value="1"/>
</dbReference>
<evidence type="ECO:0000313" key="3">
    <source>
        <dbReference type="Proteomes" id="UP000573327"/>
    </source>
</evidence>
<dbReference type="Proteomes" id="UP000573327">
    <property type="component" value="Unassembled WGS sequence"/>
</dbReference>
<reference evidence="2 3" key="1">
    <citation type="submission" date="2020-08" db="EMBL/GenBank/DDBJ databases">
        <title>Sequencing the genomes of 1000 actinobacteria strains.</title>
        <authorList>
            <person name="Klenk H.-P."/>
        </authorList>
    </citation>
    <scope>NUCLEOTIDE SEQUENCE [LARGE SCALE GENOMIC DNA]</scope>
    <source>
        <strain evidence="2 3">DSM 44786</strain>
    </source>
</reference>
<organism evidence="2 3">
    <name type="scientific">Kitasatospora gansuensis</name>
    <dbReference type="NCBI Taxonomy" id="258050"/>
    <lineage>
        <taxon>Bacteria</taxon>
        <taxon>Bacillati</taxon>
        <taxon>Actinomycetota</taxon>
        <taxon>Actinomycetes</taxon>
        <taxon>Kitasatosporales</taxon>
        <taxon>Streptomycetaceae</taxon>
        <taxon>Kitasatospora</taxon>
    </lineage>
</organism>
<dbReference type="AlphaFoldDB" id="A0A7W7S9G6"/>
<sequence>MSSQLNVDPAELDSAAKVVTDLNGELRPVSDRAVKDADEASSSTAGWSVSAQLGQVADSWRKALTDLHRSMDDNAEALRSTAGQHRGTDQLVAASMTRVG</sequence>
<evidence type="ECO:0000256" key="1">
    <source>
        <dbReference type="SAM" id="MobiDB-lite"/>
    </source>
</evidence>
<comment type="caution">
    <text evidence="2">The sequence shown here is derived from an EMBL/GenBank/DDBJ whole genome shotgun (WGS) entry which is preliminary data.</text>
</comment>
<dbReference type="EMBL" id="JACHJR010000001">
    <property type="protein sequence ID" value="MBB4946157.1"/>
    <property type="molecule type" value="Genomic_DNA"/>
</dbReference>
<dbReference type="InterPro" id="IPR036689">
    <property type="entry name" value="ESAT-6-like_sf"/>
</dbReference>
<dbReference type="InterPro" id="IPR010310">
    <property type="entry name" value="T7SS_ESAT-6-like"/>
</dbReference>
<evidence type="ECO:0000313" key="2">
    <source>
        <dbReference type="EMBL" id="MBB4946157.1"/>
    </source>
</evidence>
<dbReference type="RefSeq" id="WP_184913012.1">
    <property type="nucleotide sequence ID" value="NZ_JACHJR010000001.1"/>
</dbReference>
<protein>
    <submittedName>
        <fullName evidence="2">Uncharacterized protein YukE</fullName>
    </submittedName>
</protein>
<name>A0A7W7S9G6_9ACTN</name>
<feature type="region of interest" description="Disordered" evidence="1">
    <location>
        <begin position="78"/>
        <end position="100"/>
    </location>
</feature>
<proteinExistence type="predicted"/>